<name>A0ABN1WGI2_9ACTN</name>
<dbReference type="Proteomes" id="UP001500282">
    <property type="component" value="Unassembled WGS sequence"/>
</dbReference>
<keyword evidence="3" id="KW-1185">Reference proteome</keyword>
<evidence type="ECO:0000256" key="1">
    <source>
        <dbReference type="SAM" id="MobiDB-lite"/>
    </source>
</evidence>
<feature type="region of interest" description="Disordered" evidence="1">
    <location>
        <begin position="89"/>
        <end position="115"/>
    </location>
</feature>
<organism evidence="2 3">
    <name type="scientific">Streptomyces javensis</name>
    <dbReference type="NCBI Taxonomy" id="114698"/>
    <lineage>
        <taxon>Bacteria</taxon>
        <taxon>Bacillati</taxon>
        <taxon>Actinomycetota</taxon>
        <taxon>Actinomycetes</taxon>
        <taxon>Kitasatosporales</taxon>
        <taxon>Streptomycetaceae</taxon>
        <taxon>Streptomyces</taxon>
        <taxon>Streptomyces violaceusniger group</taxon>
    </lineage>
</organism>
<dbReference type="EMBL" id="BAAAIH010000001">
    <property type="protein sequence ID" value="GAA1249584.1"/>
    <property type="molecule type" value="Genomic_DNA"/>
</dbReference>
<accession>A0ABN1WGI2</accession>
<gene>
    <name evidence="2" type="ORF">GCM10009579_04130</name>
</gene>
<protein>
    <submittedName>
        <fullName evidence="2">Uncharacterized protein</fullName>
    </submittedName>
</protein>
<evidence type="ECO:0000313" key="3">
    <source>
        <dbReference type="Proteomes" id="UP001500282"/>
    </source>
</evidence>
<feature type="compositionally biased region" description="Basic and acidic residues" evidence="1">
    <location>
        <begin position="98"/>
        <end position="115"/>
    </location>
</feature>
<reference evidence="2 3" key="1">
    <citation type="journal article" date="2019" name="Int. J. Syst. Evol. Microbiol.">
        <title>The Global Catalogue of Microorganisms (GCM) 10K type strain sequencing project: providing services to taxonomists for standard genome sequencing and annotation.</title>
        <authorList>
            <consortium name="The Broad Institute Genomics Platform"/>
            <consortium name="The Broad Institute Genome Sequencing Center for Infectious Disease"/>
            <person name="Wu L."/>
            <person name="Ma J."/>
        </authorList>
    </citation>
    <scope>NUCLEOTIDE SEQUENCE [LARGE SCALE GENOMIC DNA]</scope>
    <source>
        <strain evidence="2 3">JCM 11448</strain>
    </source>
</reference>
<comment type="caution">
    <text evidence="2">The sequence shown here is derived from an EMBL/GenBank/DDBJ whole genome shotgun (WGS) entry which is preliminary data.</text>
</comment>
<sequence length="115" mass="12108">MAGGGRLAATASTHGLCARVPGYRLVRVGVAAGGQCAGLEHAVGRLRGTGGGKSPMFKGRYDTMPDQRVDVADYLDAVRMHLATMPRIRGAADTVDGGPERRSSVNERTESRPGW</sequence>
<proteinExistence type="predicted"/>
<evidence type="ECO:0000313" key="2">
    <source>
        <dbReference type="EMBL" id="GAA1249584.1"/>
    </source>
</evidence>